<feature type="compositionally biased region" description="Basic and acidic residues" evidence="5">
    <location>
        <begin position="405"/>
        <end position="416"/>
    </location>
</feature>
<feature type="domain" description="Major facilitator superfamily (MFS) profile" evidence="7">
    <location>
        <begin position="1"/>
        <end position="364"/>
    </location>
</feature>
<comment type="caution">
    <text evidence="8">The sequence shown here is derived from an EMBL/GenBank/DDBJ whole genome shotgun (WGS) entry which is preliminary data.</text>
</comment>
<feature type="transmembrane region" description="Helical" evidence="6">
    <location>
        <begin position="250"/>
        <end position="266"/>
    </location>
</feature>
<reference evidence="8 9" key="1">
    <citation type="submission" date="2015-03" db="EMBL/GenBank/DDBJ databases">
        <title>RNA-seq based gene annotation and comparative genomics of four Zymoseptoria species reveal species-specific pathogenicity related genes and transposable element activity.</title>
        <authorList>
            <person name="Grandaubert J."/>
            <person name="Bhattacharyya A."/>
            <person name="Stukenbrock E.H."/>
        </authorList>
    </citation>
    <scope>NUCLEOTIDE SEQUENCE [LARGE SCALE GENOMIC DNA]</scope>
    <source>
        <strain evidence="8 9">Zb18110</strain>
    </source>
</reference>
<dbReference type="InterPro" id="IPR005829">
    <property type="entry name" value="Sugar_transporter_CS"/>
</dbReference>
<dbReference type="Pfam" id="PF00083">
    <property type="entry name" value="Sugar_tr"/>
    <property type="match status" value="2"/>
</dbReference>
<feature type="transmembrane region" description="Helical" evidence="6">
    <location>
        <begin position="59"/>
        <end position="78"/>
    </location>
</feature>
<dbReference type="GO" id="GO:0022857">
    <property type="term" value="F:transmembrane transporter activity"/>
    <property type="evidence" value="ECO:0007669"/>
    <property type="project" value="InterPro"/>
</dbReference>
<evidence type="ECO:0000259" key="7">
    <source>
        <dbReference type="PROSITE" id="PS50850"/>
    </source>
</evidence>
<dbReference type="SUPFAM" id="SSF103473">
    <property type="entry name" value="MFS general substrate transporter"/>
    <property type="match status" value="1"/>
</dbReference>
<feature type="transmembrane region" description="Helical" evidence="6">
    <location>
        <begin position="87"/>
        <end position="104"/>
    </location>
</feature>
<evidence type="ECO:0000256" key="5">
    <source>
        <dbReference type="SAM" id="MobiDB-lite"/>
    </source>
</evidence>
<dbReference type="InterPro" id="IPR020846">
    <property type="entry name" value="MFS_dom"/>
</dbReference>
<dbReference type="GO" id="GO:0016020">
    <property type="term" value="C:membrane"/>
    <property type="evidence" value="ECO:0007669"/>
    <property type="project" value="UniProtKB-SubCell"/>
</dbReference>
<dbReference type="STRING" id="1047168.A0A0F4G527"/>
<organism evidence="8 9">
    <name type="scientific">Zymoseptoria brevis</name>
    <dbReference type="NCBI Taxonomy" id="1047168"/>
    <lineage>
        <taxon>Eukaryota</taxon>
        <taxon>Fungi</taxon>
        <taxon>Dikarya</taxon>
        <taxon>Ascomycota</taxon>
        <taxon>Pezizomycotina</taxon>
        <taxon>Dothideomycetes</taxon>
        <taxon>Dothideomycetidae</taxon>
        <taxon>Mycosphaerellales</taxon>
        <taxon>Mycosphaerellaceae</taxon>
        <taxon>Zymoseptoria</taxon>
    </lineage>
</organism>
<feature type="transmembrane region" description="Helical" evidence="6">
    <location>
        <begin position="218"/>
        <end position="238"/>
    </location>
</feature>
<evidence type="ECO:0000313" key="8">
    <source>
        <dbReference type="EMBL" id="KJX92423.1"/>
    </source>
</evidence>
<proteinExistence type="predicted"/>
<sequence>MGRFVDDLKSLFIAGVGLFGDGFHNISIGLVVPIIGYLYFEDKGGKAPTVSGDAIKAGLSLGMIVGQLLFGVFSDALGRHKIYSKELIITIVATLMVVVAPTNLGHDGIVAWLTVFRIVTGVGIGGDYPLTSSISAERQSASSRAKLVLTLRGLPGQLKDFREYFSDFKHARTLFAVSAAWFLFDIAYYGINLNQSIVLREIGYGAGSTPFETLWNTAVGNIIIVLAGYLPAFYVGIFLPDLMGRVRQQLVFGALAAVLYAIWAGVSDNTSTGGLMTIFAISQFVLNVGPNCTRFLLPVEVFPTRVRATAHGIAAASGKAGAVITAFAFGSIRDRIGISGVLGLFSGIMALLVLVTLWIPETRNVSIAQIEKGLLGEAGNSIFDESRSDETAISSADSVQKSGKGIHDSNTEVHGA</sequence>
<gene>
    <name evidence="8" type="ORF">TI39_contig5853g00001</name>
</gene>
<evidence type="ECO:0000256" key="1">
    <source>
        <dbReference type="ARBA" id="ARBA00004141"/>
    </source>
</evidence>
<dbReference type="InterPro" id="IPR036259">
    <property type="entry name" value="MFS_trans_sf"/>
</dbReference>
<feature type="transmembrane region" description="Helical" evidence="6">
    <location>
        <begin position="309"/>
        <end position="330"/>
    </location>
</feature>
<evidence type="ECO:0000256" key="3">
    <source>
        <dbReference type="ARBA" id="ARBA00022989"/>
    </source>
</evidence>
<evidence type="ECO:0000256" key="4">
    <source>
        <dbReference type="ARBA" id="ARBA00023136"/>
    </source>
</evidence>
<evidence type="ECO:0000256" key="2">
    <source>
        <dbReference type="ARBA" id="ARBA00022692"/>
    </source>
</evidence>
<keyword evidence="9" id="KW-1185">Reference proteome</keyword>
<dbReference type="EMBL" id="LAFY01005808">
    <property type="protein sequence ID" value="KJX92423.1"/>
    <property type="molecule type" value="Genomic_DNA"/>
</dbReference>
<dbReference type="PROSITE" id="PS50850">
    <property type="entry name" value="MFS"/>
    <property type="match status" value="1"/>
</dbReference>
<keyword evidence="4 6" id="KW-0472">Membrane</keyword>
<keyword evidence="2 6" id="KW-0812">Transmembrane</keyword>
<evidence type="ECO:0000256" key="6">
    <source>
        <dbReference type="SAM" id="Phobius"/>
    </source>
</evidence>
<feature type="transmembrane region" description="Helical" evidence="6">
    <location>
        <begin position="336"/>
        <end position="359"/>
    </location>
</feature>
<protein>
    <recommendedName>
        <fullName evidence="7">Major facilitator superfamily (MFS) profile domain-containing protein</fullName>
    </recommendedName>
</protein>
<dbReference type="PROSITE" id="PS00217">
    <property type="entry name" value="SUGAR_TRANSPORT_2"/>
    <property type="match status" value="1"/>
</dbReference>
<accession>A0A0F4G527</accession>
<feature type="region of interest" description="Disordered" evidence="5">
    <location>
        <begin position="394"/>
        <end position="416"/>
    </location>
</feature>
<evidence type="ECO:0000313" key="9">
    <source>
        <dbReference type="Proteomes" id="UP000033647"/>
    </source>
</evidence>
<dbReference type="Proteomes" id="UP000033647">
    <property type="component" value="Unassembled WGS sequence"/>
</dbReference>
<dbReference type="AlphaFoldDB" id="A0A0F4G527"/>
<feature type="transmembrane region" description="Helical" evidence="6">
    <location>
        <begin position="12"/>
        <end position="39"/>
    </location>
</feature>
<comment type="subcellular location">
    <subcellularLocation>
        <location evidence="1">Membrane</location>
        <topology evidence="1">Multi-pass membrane protein</topology>
    </subcellularLocation>
</comment>
<dbReference type="OrthoDB" id="433512at2759"/>
<dbReference type="Gene3D" id="1.20.1250.20">
    <property type="entry name" value="MFS general substrate transporter like domains"/>
    <property type="match status" value="1"/>
</dbReference>
<keyword evidence="3 6" id="KW-1133">Transmembrane helix</keyword>
<dbReference type="InterPro" id="IPR005828">
    <property type="entry name" value="MFS_sugar_transport-like"/>
</dbReference>
<feature type="transmembrane region" description="Helical" evidence="6">
    <location>
        <begin position="110"/>
        <end position="130"/>
    </location>
</feature>
<name>A0A0F4G527_9PEZI</name>
<feature type="transmembrane region" description="Helical" evidence="6">
    <location>
        <begin position="171"/>
        <end position="191"/>
    </location>
</feature>
<dbReference type="PANTHER" id="PTHR24064">
    <property type="entry name" value="SOLUTE CARRIER FAMILY 22 MEMBER"/>
    <property type="match status" value="1"/>
</dbReference>